<dbReference type="Proteomes" id="UP000199672">
    <property type="component" value="Unassembled WGS sequence"/>
</dbReference>
<gene>
    <name evidence="1" type="ORF">SAMN05216297_101387</name>
</gene>
<accession>A0A1I1KGI1</accession>
<dbReference type="AlphaFoldDB" id="A0A1I1KGI1"/>
<keyword evidence="2" id="KW-1185">Reference proteome</keyword>
<protein>
    <submittedName>
        <fullName evidence="1">Uncharacterized protein</fullName>
    </submittedName>
</protein>
<sequence length="31" mass="3779">MYFVEINLKNLYNIFEEVTFELSHRKITSEA</sequence>
<name>A0A1I1KGI1_9FLAO</name>
<evidence type="ECO:0000313" key="1">
    <source>
        <dbReference type="EMBL" id="SFC59761.1"/>
    </source>
</evidence>
<reference evidence="2" key="1">
    <citation type="submission" date="2016-10" db="EMBL/GenBank/DDBJ databases">
        <authorList>
            <person name="Varghese N."/>
            <person name="Submissions S."/>
        </authorList>
    </citation>
    <scope>NUCLEOTIDE SEQUENCE [LARGE SCALE GENOMIC DNA]</scope>
    <source>
        <strain evidence="2">CGMCC 1.10370</strain>
    </source>
</reference>
<dbReference type="EMBL" id="FOMH01000001">
    <property type="protein sequence ID" value="SFC59761.1"/>
    <property type="molecule type" value="Genomic_DNA"/>
</dbReference>
<proteinExistence type="predicted"/>
<organism evidence="1 2">
    <name type="scientific">Flavobacterium phragmitis</name>
    <dbReference type="NCBI Taxonomy" id="739143"/>
    <lineage>
        <taxon>Bacteria</taxon>
        <taxon>Pseudomonadati</taxon>
        <taxon>Bacteroidota</taxon>
        <taxon>Flavobacteriia</taxon>
        <taxon>Flavobacteriales</taxon>
        <taxon>Flavobacteriaceae</taxon>
        <taxon>Flavobacterium</taxon>
    </lineage>
</organism>
<evidence type="ECO:0000313" key="2">
    <source>
        <dbReference type="Proteomes" id="UP000199672"/>
    </source>
</evidence>
<dbReference type="STRING" id="739143.SAMN05216297_101387"/>